<dbReference type="GO" id="GO:0005886">
    <property type="term" value="C:plasma membrane"/>
    <property type="evidence" value="ECO:0007669"/>
    <property type="project" value="TreeGrafter"/>
</dbReference>
<proteinExistence type="predicted"/>
<dbReference type="SMART" id="SM00387">
    <property type="entry name" value="HATPase_c"/>
    <property type="match status" value="1"/>
</dbReference>
<evidence type="ECO:0000256" key="6">
    <source>
        <dbReference type="ARBA" id="ARBA00022692"/>
    </source>
</evidence>
<feature type="domain" description="Histidine kinase" evidence="12">
    <location>
        <begin position="239"/>
        <end position="450"/>
    </location>
</feature>
<keyword evidence="6 11" id="KW-0812">Transmembrane</keyword>
<dbReference type="InterPro" id="IPR005467">
    <property type="entry name" value="His_kinase_dom"/>
</dbReference>
<comment type="caution">
    <text evidence="13">The sequence shown here is derived from an EMBL/GenBank/DDBJ whole genome shotgun (WGS) entry which is preliminary data.</text>
</comment>
<dbReference type="PANTHER" id="PTHR45436:SF5">
    <property type="entry name" value="SENSOR HISTIDINE KINASE TRCS"/>
    <property type="match status" value="1"/>
</dbReference>
<name>A0A415EQK8_ENTCA</name>
<gene>
    <name evidence="13" type="ORF">DW084_12935</name>
</gene>
<dbReference type="PRINTS" id="PR00344">
    <property type="entry name" value="BCTRLSENSOR"/>
</dbReference>
<evidence type="ECO:0000256" key="10">
    <source>
        <dbReference type="ARBA" id="ARBA00023136"/>
    </source>
</evidence>
<dbReference type="SMART" id="SM00388">
    <property type="entry name" value="HisKA"/>
    <property type="match status" value="1"/>
</dbReference>
<evidence type="ECO:0000313" key="14">
    <source>
        <dbReference type="Proteomes" id="UP000286288"/>
    </source>
</evidence>
<dbReference type="SUPFAM" id="SSF47384">
    <property type="entry name" value="Homodimeric domain of signal transducing histidine kinase"/>
    <property type="match status" value="1"/>
</dbReference>
<evidence type="ECO:0000256" key="4">
    <source>
        <dbReference type="ARBA" id="ARBA00022553"/>
    </source>
</evidence>
<dbReference type="PROSITE" id="PS50109">
    <property type="entry name" value="HIS_KIN"/>
    <property type="match status" value="1"/>
</dbReference>
<dbReference type="InterPro" id="IPR036097">
    <property type="entry name" value="HisK_dim/P_sf"/>
</dbReference>
<evidence type="ECO:0000256" key="9">
    <source>
        <dbReference type="ARBA" id="ARBA00023012"/>
    </source>
</evidence>
<evidence type="ECO:0000313" key="13">
    <source>
        <dbReference type="EMBL" id="RHK05645.1"/>
    </source>
</evidence>
<evidence type="ECO:0000256" key="5">
    <source>
        <dbReference type="ARBA" id="ARBA00022679"/>
    </source>
</evidence>
<feature type="transmembrane region" description="Helical" evidence="11">
    <location>
        <begin position="21"/>
        <end position="45"/>
    </location>
</feature>
<evidence type="ECO:0000256" key="7">
    <source>
        <dbReference type="ARBA" id="ARBA00022777"/>
    </source>
</evidence>
<comment type="catalytic activity">
    <reaction evidence="1">
        <text>ATP + protein L-histidine = ADP + protein N-phospho-L-histidine.</text>
        <dbReference type="EC" id="2.7.13.3"/>
    </reaction>
</comment>
<keyword evidence="5" id="KW-0808">Transferase</keyword>
<dbReference type="AlphaFoldDB" id="A0A415EQK8"/>
<dbReference type="PANTHER" id="PTHR45436">
    <property type="entry name" value="SENSOR HISTIDINE KINASE YKOH"/>
    <property type="match status" value="1"/>
</dbReference>
<evidence type="ECO:0000259" key="12">
    <source>
        <dbReference type="PROSITE" id="PS50109"/>
    </source>
</evidence>
<dbReference type="CDD" id="cd00075">
    <property type="entry name" value="HATPase"/>
    <property type="match status" value="1"/>
</dbReference>
<dbReference type="Proteomes" id="UP000286288">
    <property type="component" value="Unassembled WGS sequence"/>
</dbReference>
<comment type="subcellular location">
    <subcellularLocation>
        <location evidence="2">Membrane</location>
    </subcellularLocation>
</comment>
<evidence type="ECO:0000256" key="2">
    <source>
        <dbReference type="ARBA" id="ARBA00004370"/>
    </source>
</evidence>
<dbReference type="EMBL" id="QRMZ01000017">
    <property type="protein sequence ID" value="RHK05645.1"/>
    <property type="molecule type" value="Genomic_DNA"/>
</dbReference>
<evidence type="ECO:0000256" key="11">
    <source>
        <dbReference type="SAM" id="Phobius"/>
    </source>
</evidence>
<organism evidence="13 14">
    <name type="scientific">Enterococcus casseliflavus</name>
    <name type="common">Enterococcus flavescens</name>
    <dbReference type="NCBI Taxonomy" id="37734"/>
    <lineage>
        <taxon>Bacteria</taxon>
        <taxon>Bacillati</taxon>
        <taxon>Bacillota</taxon>
        <taxon>Bacilli</taxon>
        <taxon>Lactobacillales</taxon>
        <taxon>Enterococcaceae</taxon>
        <taxon>Enterococcus</taxon>
    </lineage>
</organism>
<dbReference type="Gene3D" id="3.30.565.10">
    <property type="entry name" value="Histidine kinase-like ATPase, C-terminal domain"/>
    <property type="match status" value="1"/>
</dbReference>
<dbReference type="Pfam" id="PF02518">
    <property type="entry name" value="HATPase_c"/>
    <property type="match status" value="1"/>
</dbReference>
<evidence type="ECO:0000256" key="8">
    <source>
        <dbReference type="ARBA" id="ARBA00022989"/>
    </source>
</evidence>
<keyword evidence="4" id="KW-0597">Phosphoprotein</keyword>
<feature type="transmembrane region" description="Helical" evidence="11">
    <location>
        <begin position="153"/>
        <end position="178"/>
    </location>
</feature>
<dbReference type="SUPFAM" id="SSF55874">
    <property type="entry name" value="ATPase domain of HSP90 chaperone/DNA topoisomerase II/histidine kinase"/>
    <property type="match status" value="1"/>
</dbReference>
<dbReference type="Pfam" id="PF00512">
    <property type="entry name" value="HisKA"/>
    <property type="match status" value="1"/>
</dbReference>
<reference evidence="13 14" key="1">
    <citation type="submission" date="2018-08" db="EMBL/GenBank/DDBJ databases">
        <title>A genome reference for cultivated species of the human gut microbiota.</title>
        <authorList>
            <person name="Zou Y."/>
            <person name="Xue W."/>
            <person name="Luo G."/>
        </authorList>
    </citation>
    <scope>NUCLEOTIDE SEQUENCE [LARGE SCALE GENOMIC DNA]</scope>
    <source>
        <strain evidence="13 14">AF48-16</strain>
    </source>
</reference>
<keyword evidence="7 13" id="KW-0418">Kinase</keyword>
<protein>
    <recommendedName>
        <fullName evidence="3">histidine kinase</fullName>
        <ecNumber evidence="3">2.7.13.3</ecNumber>
    </recommendedName>
</protein>
<keyword evidence="8 11" id="KW-1133">Transmembrane helix</keyword>
<dbReference type="FunFam" id="1.10.287.130:FF:000001">
    <property type="entry name" value="Two-component sensor histidine kinase"/>
    <property type="match status" value="1"/>
</dbReference>
<evidence type="ECO:0000256" key="1">
    <source>
        <dbReference type="ARBA" id="ARBA00000085"/>
    </source>
</evidence>
<dbReference type="InterPro" id="IPR036890">
    <property type="entry name" value="HATPase_C_sf"/>
</dbReference>
<accession>A0A415EQK8</accession>
<dbReference type="InterPro" id="IPR050428">
    <property type="entry name" value="TCS_sensor_his_kinase"/>
</dbReference>
<evidence type="ECO:0000256" key="3">
    <source>
        <dbReference type="ARBA" id="ARBA00012438"/>
    </source>
</evidence>
<keyword evidence="10 11" id="KW-0472">Membrane</keyword>
<dbReference type="InterPro" id="IPR003594">
    <property type="entry name" value="HATPase_dom"/>
</dbReference>
<sequence>MKNKSVNQRRKTAQFQLTSRFSLILFGLLILFNLLFILLSVGYLFEHIENRASNILEAIEKGEASGDAWDFLVNAYVSADEEDALQVILADGSVVSSEDAEEIFADINQGRVIPFLEDIVFTEEGIYYTKTQEVDGDQVTIAINGEDSVELAYGLFMISSFLNLIAVVVGSLLIYWSVGKWSQKLTGMAQEIAAIEQSRTGELTVSEEPIEIRSVALAFNKLLKEQRETIEREKRFVADASHELRTPLAAIRGHVQLIQRRGTKHPEVIPSSMAFIDKESKRLETLSNQLLDLEKNQSQDEMTLVDVSQIVREECEKQATIVPQSIEYFVENQCMKRGHKRDFQQIIQNLLENAAKYSPADQPIHVTLTQEQTQMSLTVVDFGIGIPDDKKALIFERFYRVEDSRSSQIAGSGIGLSLVKQLADKYHAKITVTDNQPQGSIFKLAFPNERER</sequence>
<dbReference type="CDD" id="cd00082">
    <property type="entry name" value="HisKA"/>
    <property type="match status" value="1"/>
</dbReference>
<dbReference type="InterPro" id="IPR004358">
    <property type="entry name" value="Sig_transdc_His_kin-like_C"/>
</dbReference>
<dbReference type="InterPro" id="IPR003661">
    <property type="entry name" value="HisK_dim/P_dom"/>
</dbReference>
<dbReference type="Gene3D" id="1.10.287.130">
    <property type="match status" value="1"/>
</dbReference>
<dbReference type="GO" id="GO:0000155">
    <property type="term" value="F:phosphorelay sensor kinase activity"/>
    <property type="evidence" value="ECO:0007669"/>
    <property type="project" value="InterPro"/>
</dbReference>
<keyword evidence="9" id="KW-0902">Two-component regulatory system</keyword>
<dbReference type="EC" id="2.7.13.3" evidence="3"/>